<keyword evidence="3 7" id="KW-0489">Methyltransferase</keyword>
<keyword evidence="4 7" id="KW-0735">Signal-anchor</keyword>
<organism evidence="8 9">
    <name type="scientific">Lactuca sativa</name>
    <name type="common">Garden lettuce</name>
    <dbReference type="NCBI Taxonomy" id="4236"/>
    <lineage>
        <taxon>Eukaryota</taxon>
        <taxon>Viridiplantae</taxon>
        <taxon>Streptophyta</taxon>
        <taxon>Embryophyta</taxon>
        <taxon>Tracheophyta</taxon>
        <taxon>Spermatophyta</taxon>
        <taxon>Magnoliopsida</taxon>
        <taxon>eudicotyledons</taxon>
        <taxon>Gunneridae</taxon>
        <taxon>Pentapetalae</taxon>
        <taxon>asterids</taxon>
        <taxon>campanulids</taxon>
        <taxon>Asterales</taxon>
        <taxon>Asteraceae</taxon>
        <taxon>Cichorioideae</taxon>
        <taxon>Cichorieae</taxon>
        <taxon>Lactucinae</taxon>
        <taxon>Lactuca</taxon>
    </lineage>
</organism>
<dbReference type="Pfam" id="PF03141">
    <property type="entry name" value="Methyltransf_29"/>
    <property type="match status" value="1"/>
</dbReference>
<evidence type="ECO:0000256" key="2">
    <source>
        <dbReference type="ARBA" id="ARBA00008361"/>
    </source>
</evidence>
<dbReference type="GO" id="GO:0012505">
    <property type="term" value="C:endomembrane system"/>
    <property type="evidence" value="ECO:0007669"/>
    <property type="project" value="UniProtKB-SubCell"/>
</dbReference>
<keyword evidence="4 7" id="KW-0812">Transmembrane</keyword>
<evidence type="ECO:0000256" key="6">
    <source>
        <dbReference type="ARBA" id="ARBA00037847"/>
    </source>
</evidence>
<dbReference type="Proteomes" id="UP000235145">
    <property type="component" value="Unassembled WGS sequence"/>
</dbReference>
<dbReference type="PANTHER" id="PTHR10108">
    <property type="entry name" value="SAM-DEPENDENT METHYLTRANSFERASE"/>
    <property type="match status" value="1"/>
</dbReference>
<keyword evidence="9" id="KW-1185">Reference proteome</keyword>
<dbReference type="InterPro" id="IPR029063">
    <property type="entry name" value="SAM-dependent_MTases_sf"/>
</dbReference>
<dbReference type="EC" id="2.1.1.-" evidence="7"/>
<dbReference type="Gene3D" id="3.40.50.150">
    <property type="entry name" value="Vaccinia Virus protein VP39"/>
    <property type="match status" value="1"/>
</dbReference>
<dbReference type="GO" id="GO:0032259">
    <property type="term" value="P:methylation"/>
    <property type="evidence" value="ECO:0007669"/>
    <property type="project" value="UniProtKB-KW"/>
</dbReference>
<dbReference type="AlphaFoldDB" id="A0A9R1VWB3"/>
<evidence type="ECO:0000256" key="3">
    <source>
        <dbReference type="ARBA" id="ARBA00022603"/>
    </source>
</evidence>
<keyword evidence="5 7" id="KW-0325">Glycoprotein</keyword>
<gene>
    <name evidence="8" type="ORF">LSAT_V11C400214310</name>
</gene>
<dbReference type="PANTHER" id="PTHR10108:SF1077">
    <property type="entry name" value="METHYLTRANSFERASE PMT27-RELATED"/>
    <property type="match status" value="1"/>
</dbReference>
<dbReference type="GO" id="GO:0008168">
    <property type="term" value="F:methyltransferase activity"/>
    <property type="evidence" value="ECO:0007669"/>
    <property type="project" value="UniProtKB-UniRule"/>
</dbReference>
<dbReference type="EMBL" id="NBSK02000004">
    <property type="protein sequence ID" value="KAJ0213770.1"/>
    <property type="molecule type" value="Genomic_DNA"/>
</dbReference>
<comment type="subcellular location">
    <subcellularLocation>
        <location evidence="6">Endomembrane system</location>
        <topology evidence="6">Single-pass membrane protein</topology>
    </subcellularLocation>
    <subcellularLocation>
        <location evidence="1 7">Membrane</location>
        <topology evidence="1 7">Single-pass type II membrane protein</topology>
    </subcellularLocation>
</comment>
<sequence length="127" mass="14471">MVLAAPEIAWGKHTRVILDVGCGIANFGGYLFDKDVLAMSFAPRDDHEAQIQFALERGIPAISAIMGSQRLPFPSNVFDLVASFFWRLTVCFVREVTLFGQQHQFTEHMKRIFKYGKCHHVILSNWN</sequence>
<accession>A0A9R1VWB3</accession>
<evidence type="ECO:0000313" key="9">
    <source>
        <dbReference type="Proteomes" id="UP000235145"/>
    </source>
</evidence>
<protein>
    <recommendedName>
        <fullName evidence="7">Methyltransferase</fullName>
        <ecNumber evidence="7">2.1.1.-</ecNumber>
    </recommendedName>
</protein>
<proteinExistence type="inferred from homology"/>
<evidence type="ECO:0000256" key="7">
    <source>
        <dbReference type="RuleBase" id="RU366043"/>
    </source>
</evidence>
<name>A0A9R1VWB3_LACSA</name>
<evidence type="ECO:0000256" key="4">
    <source>
        <dbReference type="ARBA" id="ARBA00022968"/>
    </source>
</evidence>
<evidence type="ECO:0000256" key="1">
    <source>
        <dbReference type="ARBA" id="ARBA00004606"/>
    </source>
</evidence>
<reference evidence="8 9" key="1">
    <citation type="journal article" date="2017" name="Nat. Commun.">
        <title>Genome assembly with in vitro proximity ligation data and whole-genome triplication in lettuce.</title>
        <authorList>
            <person name="Reyes-Chin-Wo S."/>
            <person name="Wang Z."/>
            <person name="Yang X."/>
            <person name="Kozik A."/>
            <person name="Arikit S."/>
            <person name="Song C."/>
            <person name="Xia L."/>
            <person name="Froenicke L."/>
            <person name="Lavelle D.O."/>
            <person name="Truco M.J."/>
            <person name="Xia R."/>
            <person name="Zhu S."/>
            <person name="Xu C."/>
            <person name="Xu H."/>
            <person name="Xu X."/>
            <person name="Cox K."/>
            <person name="Korf I."/>
            <person name="Meyers B.C."/>
            <person name="Michelmore R.W."/>
        </authorList>
    </citation>
    <scope>NUCLEOTIDE SEQUENCE [LARGE SCALE GENOMIC DNA]</scope>
    <source>
        <strain evidence="9">cv. Salinas</strain>
        <tissue evidence="8">Seedlings</tissue>
    </source>
</reference>
<evidence type="ECO:0000256" key="5">
    <source>
        <dbReference type="ARBA" id="ARBA00023180"/>
    </source>
</evidence>
<comment type="caution">
    <text evidence="8">The sequence shown here is derived from an EMBL/GenBank/DDBJ whole genome shotgun (WGS) entry which is preliminary data.</text>
</comment>
<dbReference type="GO" id="GO:0016020">
    <property type="term" value="C:membrane"/>
    <property type="evidence" value="ECO:0007669"/>
    <property type="project" value="UniProtKB-SubCell"/>
</dbReference>
<keyword evidence="7" id="KW-0808">Transferase</keyword>
<evidence type="ECO:0000313" key="8">
    <source>
        <dbReference type="EMBL" id="KAJ0213770.1"/>
    </source>
</evidence>
<dbReference type="SUPFAM" id="SSF53335">
    <property type="entry name" value="S-adenosyl-L-methionine-dependent methyltransferases"/>
    <property type="match status" value="1"/>
</dbReference>
<dbReference type="InterPro" id="IPR004159">
    <property type="entry name" value="Put_SAM_MeTrfase"/>
</dbReference>
<comment type="similarity">
    <text evidence="2 7">Belongs to the methyltransferase superfamily.</text>
</comment>